<evidence type="ECO:0000256" key="2">
    <source>
        <dbReference type="SAM" id="Phobius"/>
    </source>
</evidence>
<feature type="transmembrane region" description="Helical" evidence="2">
    <location>
        <begin position="53"/>
        <end position="78"/>
    </location>
</feature>
<sequence length="171" mass="19140">MVEIRCNSSHDTWYLTCTGTEWAGEAGNCTNIENSRSQKGTNSDLKQEFPYKILIVVAIGVALGVFIGGLLLSLAAVYMKRKNRPRENPPEALGSMEVAYATQLRPSHMDYPMVFKDSHVVNDYPTFPQPSPNLSCPKHEIIYGRRCSQTPSFNSTSKSGRLYESPRHHAM</sequence>
<dbReference type="AlphaFoldDB" id="R7U670"/>
<dbReference type="OrthoDB" id="10637089at2759"/>
<dbReference type="EMBL" id="KB307685">
    <property type="protein sequence ID" value="ELT98655.1"/>
    <property type="molecule type" value="Genomic_DNA"/>
</dbReference>
<dbReference type="HOGENOM" id="CLU_1564378_0_0_1"/>
<keyword evidence="2" id="KW-0472">Membrane</keyword>
<reference evidence="4" key="3">
    <citation type="submission" date="2015-06" db="UniProtKB">
        <authorList>
            <consortium name="EnsemblMetazoa"/>
        </authorList>
    </citation>
    <scope>IDENTIFICATION</scope>
</reference>
<proteinExistence type="predicted"/>
<evidence type="ECO:0000313" key="3">
    <source>
        <dbReference type="EMBL" id="ELT98655.1"/>
    </source>
</evidence>
<keyword evidence="2" id="KW-1133">Transmembrane helix</keyword>
<feature type="region of interest" description="Disordered" evidence="1">
    <location>
        <begin position="150"/>
        <end position="171"/>
    </location>
</feature>
<dbReference type="EMBL" id="AMQN01010394">
    <property type="status" value="NOT_ANNOTATED_CDS"/>
    <property type="molecule type" value="Genomic_DNA"/>
</dbReference>
<protein>
    <submittedName>
        <fullName evidence="3 4">Uncharacterized protein</fullName>
    </submittedName>
</protein>
<evidence type="ECO:0000313" key="5">
    <source>
        <dbReference type="Proteomes" id="UP000014760"/>
    </source>
</evidence>
<organism evidence="3">
    <name type="scientific">Capitella teleta</name>
    <name type="common">Polychaete worm</name>
    <dbReference type="NCBI Taxonomy" id="283909"/>
    <lineage>
        <taxon>Eukaryota</taxon>
        <taxon>Metazoa</taxon>
        <taxon>Spiralia</taxon>
        <taxon>Lophotrochozoa</taxon>
        <taxon>Annelida</taxon>
        <taxon>Polychaeta</taxon>
        <taxon>Sedentaria</taxon>
        <taxon>Scolecida</taxon>
        <taxon>Capitellidae</taxon>
        <taxon>Capitella</taxon>
    </lineage>
</organism>
<keyword evidence="2" id="KW-0812">Transmembrane</keyword>
<name>R7U670_CAPTE</name>
<accession>R7U670</accession>
<reference evidence="5" key="1">
    <citation type="submission" date="2012-12" db="EMBL/GenBank/DDBJ databases">
        <authorList>
            <person name="Hellsten U."/>
            <person name="Grimwood J."/>
            <person name="Chapman J.A."/>
            <person name="Shapiro H."/>
            <person name="Aerts A."/>
            <person name="Otillar R.P."/>
            <person name="Terry A.Y."/>
            <person name="Boore J.L."/>
            <person name="Simakov O."/>
            <person name="Marletaz F."/>
            <person name="Cho S.-J."/>
            <person name="Edsinger-Gonzales E."/>
            <person name="Havlak P."/>
            <person name="Kuo D.-H."/>
            <person name="Larsson T."/>
            <person name="Lv J."/>
            <person name="Arendt D."/>
            <person name="Savage R."/>
            <person name="Osoegawa K."/>
            <person name="de Jong P."/>
            <person name="Lindberg D.R."/>
            <person name="Seaver E.C."/>
            <person name="Weisblat D.A."/>
            <person name="Putnam N.H."/>
            <person name="Grigoriev I.V."/>
            <person name="Rokhsar D.S."/>
        </authorList>
    </citation>
    <scope>NUCLEOTIDE SEQUENCE</scope>
    <source>
        <strain evidence="5">I ESC-2004</strain>
    </source>
</reference>
<gene>
    <name evidence="3" type="ORF">CAPTEDRAFT_196549</name>
</gene>
<dbReference type="EnsemblMetazoa" id="CapteT196549">
    <property type="protein sequence ID" value="CapteP196549"/>
    <property type="gene ID" value="CapteG196549"/>
</dbReference>
<dbReference type="Proteomes" id="UP000014760">
    <property type="component" value="Unassembled WGS sequence"/>
</dbReference>
<reference evidence="3 5" key="2">
    <citation type="journal article" date="2013" name="Nature">
        <title>Insights into bilaterian evolution from three spiralian genomes.</title>
        <authorList>
            <person name="Simakov O."/>
            <person name="Marletaz F."/>
            <person name="Cho S.J."/>
            <person name="Edsinger-Gonzales E."/>
            <person name="Havlak P."/>
            <person name="Hellsten U."/>
            <person name="Kuo D.H."/>
            <person name="Larsson T."/>
            <person name="Lv J."/>
            <person name="Arendt D."/>
            <person name="Savage R."/>
            <person name="Osoegawa K."/>
            <person name="de Jong P."/>
            <person name="Grimwood J."/>
            <person name="Chapman J.A."/>
            <person name="Shapiro H."/>
            <person name="Aerts A."/>
            <person name="Otillar R.P."/>
            <person name="Terry A.Y."/>
            <person name="Boore J.L."/>
            <person name="Grigoriev I.V."/>
            <person name="Lindberg D.R."/>
            <person name="Seaver E.C."/>
            <person name="Weisblat D.A."/>
            <person name="Putnam N.H."/>
            <person name="Rokhsar D.S."/>
        </authorList>
    </citation>
    <scope>NUCLEOTIDE SEQUENCE</scope>
    <source>
        <strain evidence="3 5">I ESC-2004</strain>
    </source>
</reference>
<keyword evidence="5" id="KW-1185">Reference proteome</keyword>
<feature type="compositionally biased region" description="Polar residues" evidence="1">
    <location>
        <begin position="150"/>
        <end position="159"/>
    </location>
</feature>
<evidence type="ECO:0000313" key="4">
    <source>
        <dbReference type="EnsemblMetazoa" id="CapteP196549"/>
    </source>
</evidence>
<evidence type="ECO:0000256" key="1">
    <source>
        <dbReference type="SAM" id="MobiDB-lite"/>
    </source>
</evidence>